<feature type="domain" description="NAD-dependent epimerase/dehydratase" evidence="2">
    <location>
        <begin position="3"/>
        <end position="220"/>
    </location>
</feature>
<proteinExistence type="inferred from homology"/>
<dbReference type="EMBL" id="CP095338">
    <property type="protein sequence ID" value="XAG21456.1"/>
    <property type="molecule type" value="Genomic_DNA"/>
</dbReference>
<accession>A0AAU6SNF2</accession>
<sequence>MKVLITGGSGFIGNRLINLLRDVNELNIVNYDKNQSQDYPEITVIGDVRNFEELNAACKDVDVIYNLAAEHADNVTPLSLYYDVNVGGAENIIKAAENNNIKKIIFTSSVAIYGLNRGTPNEYTDAQPFNEYGRTKLQAEKVFNHWLSKSDDRTLVIVRPAVVFGENNRGNVYNLITQIASGRFLMIGDGKNCKSMGYVGNVAEFLKVQLEKKPGYYVYNYADKDDLSSSEIVSIVRREMNLSSNNVKVPYFIGLMGGYTFDIFSKITGRKFPISAVRIQKFCAETTIDSSAAMSSGFVPPYTLEEGLKRMIQHEFNSVQSR</sequence>
<dbReference type="InterPro" id="IPR036291">
    <property type="entry name" value="NAD(P)-bd_dom_sf"/>
</dbReference>
<protein>
    <submittedName>
        <fullName evidence="3">NAD-dependent epimerase/dehydratase family protein</fullName>
    </submittedName>
</protein>
<gene>
    <name evidence="3" type="ORF">MRN70_00920</name>
</gene>
<evidence type="ECO:0000256" key="1">
    <source>
        <dbReference type="ARBA" id="ARBA00007637"/>
    </source>
</evidence>
<comment type="similarity">
    <text evidence="1">Belongs to the NAD(P)-dependent epimerase/dehydratase family.</text>
</comment>
<dbReference type="AlphaFoldDB" id="A0AAU6SNF2"/>
<organism evidence="3">
    <name type="scientific">bacterium 19PA01SH03</name>
    <dbReference type="NCBI Taxonomy" id="2920705"/>
    <lineage>
        <taxon>Bacteria</taxon>
    </lineage>
</organism>
<reference evidence="3" key="1">
    <citation type="submission" date="2022-03" db="EMBL/GenBank/DDBJ databases">
        <title>Sea Food Isolates.</title>
        <authorList>
            <person name="Li c."/>
        </authorList>
    </citation>
    <scope>NUCLEOTIDE SEQUENCE</scope>
    <source>
        <strain evidence="3">19PA01SH03</strain>
    </source>
</reference>
<dbReference type="Gene3D" id="3.40.50.720">
    <property type="entry name" value="NAD(P)-binding Rossmann-like Domain"/>
    <property type="match status" value="1"/>
</dbReference>
<name>A0AAU6SNF2_UNCXX</name>
<evidence type="ECO:0000313" key="3">
    <source>
        <dbReference type="EMBL" id="XAG21456.1"/>
    </source>
</evidence>
<dbReference type="InterPro" id="IPR001509">
    <property type="entry name" value="Epimerase_deHydtase"/>
</dbReference>
<dbReference type="PANTHER" id="PTHR43000">
    <property type="entry name" value="DTDP-D-GLUCOSE 4,6-DEHYDRATASE-RELATED"/>
    <property type="match status" value="1"/>
</dbReference>
<dbReference type="Pfam" id="PF01370">
    <property type="entry name" value="Epimerase"/>
    <property type="match status" value="1"/>
</dbReference>
<evidence type="ECO:0000259" key="2">
    <source>
        <dbReference type="Pfam" id="PF01370"/>
    </source>
</evidence>
<dbReference type="SUPFAM" id="SSF51735">
    <property type="entry name" value="NAD(P)-binding Rossmann-fold domains"/>
    <property type="match status" value="1"/>
</dbReference>